<feature type="transmembrane region" description="Helical" evidence="8">
    <location>
        <begin position="262"/>
        <end position="283"/>
    </location>
</feature>
<keyword evidence="4 8" id="KW-1003">Cell membrane</keyword>
<name>A0A068NR98_FIMGI</name>
<dbReference type="PROSITE" id="PS50928">
    <property type="entry name" value="ABC_TM1"/>
    <property type="match status" value="1"/>
</dbReference>
<organism evidence="10 11">
    <name type="scientific">Fimbriimonas ginsengisoli Gsoil 348</name>
    <dbReference type="NCBI Taxonomy" id="661478"/>
    <lineage>
        <taxon>Bacteria</taxon>
        <taxon>Bacillati</taxon>
        <taxon>Armatimonadota</taxon>
        <taxon>Fimbriimonadia</taxon>
        <taxon>Fimbriimonadales</taxon>
        <taxon>Fimbriimonadaceae</taxon>
        <taxon>Fimbriimonas</taxon>
    </lineage>
</organism>
<feature type="transmembrane region" description="Helical" evidence="8">
    <location>
        <begin position="146"/>
        <end position="168"/>
    </location>
</feature>
<dbReference type="eggNOG" id="COG0581">
    <property type="taxonomic scope" value="Bacteria"/>
</dbReference>
<feature type="transmembrane region" description="Helical" evidence="8">
    <location>
        <begin position="20"/>
        <end position="45"/>
    </location>
</feature>
<dbReference type="PANTHER" id="PTHR43470">
    <property type="entry name" value="PHOSPHATE TRANSPORT SYSTEM PERMEASE PROTEIN PSTA-RELATED"/>
    <property type="match status" value="1"/>
</dbReference>
<dbReference type="KEGG" id="fgi:OP10G_1927"/>
<feature type="domain" description="ABC transmembrane type-1" evidence="9">
    <location>
        <begin position="73"/>
        <end position="280"/>
    </location>
</feature>
<dbReference type="NCBIfam" id="TIGR00974">
    <property type="entry name" value="3a0107s02c"/>
    <property type="match status" value="1"/>
</dbReference>
<comment type="similarity">
    <text evidence="2 8">Belongs to the binding-protein-dependent transport system permease family. CysTW subfamily.</text>
</comment>
<dbReference type="EMBL" id="CP007139">
    <property type="protein sequence ID" value="AIE85295.1"/>
    <property type="molecule type" value="Genomic_DNA"/>
</dbReference>
<feature type="transmembrane region" description="Helical" evidence="8">
    <location>
        <begin position="119"/>
        <end position="140"/>
    </location>
</feature>
<dbReference type="OrthoDB" id="9807065at2"/>
<proteinExistence type="inferred from homology"/>
<keyword evidence="11" id="KW-1185">Reference proteome</keyword>
<dbReference type="InterPro" id="IPR000515">
    <property type="entry name" value="MetI-like"/>
</dbReference>
<evidence type="ECO:0000256" key="6">
    <source>
        <dbReference type="ARBA" id="ARBA00022989"/>
    </source>
</evidence>
<reference evidence="10 11" key="1">
    <citation type="journal article" date="2014" name="PLoS ONE">
        <title>The first complete genome sequence of the class fimbriimonadia in the phylum armatimonadetes.</title>
        <authorList>
            <person name="Hu Z.Y."/>
            <person name="Wang Y.Z."/>
            <person name="Im W.T."/>
            <person name="Wang S.Y."/>
            <person name="Zhao G.P."/>
            <person name="Zheng H.J."/>
            <person name="Quan Z.X."/>
        </authorList>
    </citation>
    <scope>NUCLEOTIDE SEQUENCE [LARGE SCALE GENOMIC DNA]</scope>
    <source>
        <strain evidence="10">Gsoil 348</strain>
    </source>
</reference>
<gene>
    <name evidence="10" type="ORF">OP10G_1927</name>
</gene>
<dbReference type="CDD" id="cd06261">
    <property type="entry name" value="TM_PBP2"/>
    <property type="match status" value="1"/>
</dbReference>
<dbReference type="Gene3D" id="1.10.3720.10">
    <property type="entry name" value="MetI-like"/>
    <property type="match status" value="1"/>
</dbReference>
<dbReference type="Proteomes" id="UP000027982">
    <property type="component" value="Chromosome"/>
</dbReference>
<sequence>MSLVAANPRHRARRRRADAIFRYLCFGAAALGAAILVVFLAKIFLDGRARLSPEFLTSRLSQRPLKTGIWPAVVGSFYVMILTGLIAVPIGVAAAVYLEEFNTHRNRFTAFVQLNIANLAGVPSIVYGLLGLAVFVRWMALKQSVLAGAFTMALLILPMVIIVTQEALRAVPKSYREGSMALGSTQWQAIRYQVLPTALPGILTGVILALSRAIGETAPLIVVGAASYVSALPKKWDDHYTVLPIKIFDWSLEARHEFIDDAAAAILVLIVALLALNSVAIYLRSRARARIG</sequence>
<evidence type="ECO:0000313" key="11">
    <source>
        <dbReference type="Proteomes" id="UP000027982"/>
    </source>
</evidence>
<dbReference type="GO" id="GO:0005886">
    <property type="term" value="C:plasma membrane"/>
    <property type="evidence" value="ECO:0007669"/>
    <property type="project" value="UniProtKB-SubCell"/>
</dbReference>
<dbReference type="GO" id="GO:0035435">
    <property type="term" value="P:phosphate ion transmembrane transport"/>
    <property type="evidence" value="ECO:0007669"/>
    <property type="project" value="InterPro"/>
</dbReference>
<dbReference type="SUPFAM" id="SSF161098">
    <property type="entry name" value="MetI-like"/>
    <property type="match status" value="1"/>
</dbReference>
<evidence type="ECO:0000313" key="10">
    <source>
        <dbReference type="EMBL" id="AIE85295.1"/>
    </source>
</evidence>
<evidence type="ECO:0000256" key="7">
    <source>
        <dbReference type="ARBA" id="ARBA00023136"/>
    </source>
</evidence>
<dbReference type="Pfam" id="PF00528">
    <property type="entry name" value="BPD_transp_1"/>
    <property type="match status" value="1"/>
</dbReference>
<feature type="transmembrane region" description="Helical" evidence="8">
    <location>
        <begin position="69"/>
        <end position="98"/>
    </location>
</feature>
<keyword evidence="5 8" id="KW-0812">Transmembrane</keyword>
<evidence type="ECO:0000256" key="4">
    <source>
        <dbReference type="ARBA" id="ARBA00022475"/>
    </source>
</evidence>
<evidence type="ECO:0000256" key="8">
    <source>
        <dbReference type="RuleBase" id="RU363043"/>
    </source>
</evidence>
<comment type="subcellular location">
    <subcellularLocation>
        <location evidence="1 8">Cell membrane</location>
        <topology evidence="1 8">Multi-pass membrane protein</topology>
    </subcellularLocation>
</comment>
<dbReference type="InterPro" id="IPR005672">
    <property type="entry name" value="Phosphate_PstA"/>
</dbReference>
<evidence type="ECO:0000259" key="9">
    <source>
        <dbReference type="PROSITE" id="PS50928"/>
    </source>
</evidence>
<dbReference type="InterPro" id="IPR035906">
    <property type="entry name" value="MetI-like_sf"/>
</dbReference>
<dbReference type="AlphaFoldDB" id="A0A068NR98"/>
<evidence type="ECO:0000256" key="1">
    <source>
        <dbReference type="ARBA" id="ARBA00004651"/>
    </source>
</evidence>
<keyword evidence="6 8" id="KW-1133">Transmembrane helix</keyword>
<keyword evidence="3" id="KW-0813">Transport</keyword>
<evidence type="ECO:0000256" key="3">
    <source>
        <dbReference type="ARBA" id="ARBA00022448"/>
    </source>
</evidence>
<protein>
    <recommendedName>
        <fullName evidence="8">Phosphate transport system permease protein PstA</fullName>
    </recommendedName>
</protein>
<feature type="transmembrane region" description="Helical" evidence="8">
    <location>
        <begin position="189"/>
        <end position="210"/>
    </location>
</feature>
<dbReference type="STRING" id="661478.OP10G_1927"/>
<dbReference type="GO" id="GO:0005315">
    <property type="term" value="F:phosphate transmembrane transporter activity"/>
    <property type="evidence" value="ECO:0007669"/>
    <property type="project" value="InterPro"/>
</dbReference>
<keyword evidence="7 8" id="KW-0472">Membrane</keyword>
<evidence type="ECO:0000256" key="5">
    <source>
        <dbReference type="ARBA" id="ARBA00022692"/>
    </source>
</evidence>
<accession>A0A068NR98</accession>
<dbReference type="HOGENOM" id="CLU_033621_2_1_0"/>
<evidence type="ECO:0000256" key="2">
    <source>
        <dbReference type="ARBA" id="ARBA00007069"/>
    </source>
</evidence>
<dbReference type="RefSeq" id="WP_025226124.1">
    <property type="nucleotide sequence ID" value="NZ_CP007139.1"/>
</dbReference>
<dbReference type="PANTHER" id="PTHR43470:SF5">
    <property type="entry name" value="PHOSPHATE TRANSPORT SYSTEM PERMEASE PROTEIN PSTA"/>
    <property type="match status" value="1"/>
</dbReference>